<evidence type="ECO:0000313" key="1">
    <source>
        <dbReference type="EMBL" id="RZF36264.1"/>
    </source>
</evidence>
<accession>A0A482WRT7</accession>
<dbReference type="STRING" id="195883.A0A482WRT7"/>
<dbReference type="Gene3D" id="3.90.1150.10">
    <property type="entry name" value="Aspartate Aminotransferase, domain 1"/>
    <property type="match status" value="1"/>
</dbReference>
<reference evidence="1 2" key="1">
    <citation type="journal article" date="2017" name="Gigascience">
        <title>Genome sequence of the small brown planthopper, Laodelphax striatellus.</title>
        <authorList>
            <person name="Zhu J."/>
            <person name="Jiang F."/>
            <person name="Wang X."/>
            <person name="Yang P."/>
            <person name="Bao Y."/>
            <person name="Zhao W."/>
            <person name="Wang W."/>
            <person name="Lu H."/>
            <person name="Wang Q."/>
            <person name="Cui N."/>
            <person name="Li J."/>
            <person name="Chen X."/>
            <person name="Luo L."/>
            <person name="Yu J."/>
            <person name="Kang L."/>
            <person name="Cui F."/>
        </authorList>
    </citation>
    <scope>NUCLEOTIDE SEQUENCE [LARGE SCALE GENOMIC DNA]</scope>
    <source>
        <strain evidence="1">Lst14</strain>
    </source>
</reference>
<dbReference type="Proteomes" id="UP000291343">
    <property type="component" value="Unassembled WGS sequence"/>
</dbReference>
<dbReference type="InParanoid" id="A0A482WRT7"/>
<dbReference type="OrthoDB" id="1732682at2759"/>
<proteinExistence type="predicted"/>
<dbReference type="EMBL" id="QKKF02026692">
    <property type="protein sequence ID" value="RZF36264.1"/>
    <property type="molecule type" value="Genomic_DNA"/>
</dbReference>
<evidence type="ECO:0000313" key="2">
    <source>
        <dbReference type="Proteomes" id="UP000291343"/>
    </source>
</evidence>
<name>A0A482WRT7_LAOST</name>
<comment type="caution">
    <text evidence="1">The sequence shown here is derived from an EMBL/GenBank/DDBJ whole genome shotgun (WGS) entry which is preliminary data.</text>
</comment>
<organism evidence="1 2">
    <name type="scientific">Laodelphax striatellus</name>
    <name type="common">Small brown planthopper</name>
    <name type="synonym">Delphax striatella</name>
    <dbReference type="NCBI Taxonomy" id="195883"/>
    <lineage>
        <taxon>Eukaryota</taxon>
        <taxon>Metazoa</taxon>
        <taxon>Ecdysozoa</taxon>
        <taxon>Arthropoda</taxon>
        <taxon>Hexapoda</taxon>
        <taxon>Insecta</taxon>
        <taxon>Pterygota</taxon>
        <taxon>Neoptera</taxon>
        <taxon>Paraneoptera</taxon>
        <taxon>Hemiptera</taxon>
        <taxon>Auchenorrhyncha</taxon>
        <taxon>Fulgoroidea</taxon>
        <taxon>Delphacidae</taxon>
        <taxon>Criomorphinae</taxon>
        <taxon>Laodelphax</taxon>
    </lineage>
</organism>
<dbReference type="InterPro" id="IPR015422">
    <property type="entry name" value="PyrdxlP-dep_Trfase_small"/>
</dbReference>
<protein>
    <submittedName>
        <fullName evidence="1">Uncharacterized protein</fullName>
    </submittedName>
</protein>
<gene>
    <name evidence="1" type="ORF">LSTR_LSTR017266</name>
</gene>
<dbReference type="AlphaFoldDB" id="A0A482WRT7"/>
<sequence length="90" mass="10125">MSVRVVCRRSRSLLGGVLPKRDAASELPPSRFRLSTAAAPKVLTLDTMNPEIKVMEYAVRGPLVLRGTEIEKELEEVRMIEHQNSTHRAK</sequence>
<dbReference type="SMR" id="A0A482WRT7"/>
<keyword evidence="2" id="KW-1185">Reference proteome</keyword>